<evidence type="ECO:0000256" key="3">
    <source>
        <dbReference type="ARBA" id="ARBA00022576"/>
    </source>
</evidence>
<dbReference type="EMBL" id="QDHA01000109">
    <property type="protein sequence ID" value="RCJ04186.1"/>
    <property type="molecule type" value="Genomic_DNA"/>
</dbReference>
<dbReference type="PANTHER" id="PTHR46383">
    <property type="entry name" value="ASPARTATE AMINOTRANSFERASE"/>
    <property type="match status" value="1"/>
</dbReference>
<dbReference type="GO" id="GO:0030170">
    <property type="term" value="F:pyridoxal phosphate binding"/>
    <property type="evidence" value="ECO:0007669"/>
    <property type="project" value="InterPro"/>
</dbReference>
<dbReference type="PANTHER" id="PTHR46383:SF1">
    <property type="entry name" value="ASPARTATE AMINOTRANSFERASE"/>
    <property type="match status" value="1"/>
</dbReference>
<dbReference type="CDD" id="cd00609">
    <property type="entry name" value="AAT_like"/>
    <property type="match status" value="1"/>
</dbReference>
<dbReference type="InterPro" id="IPR004839">
    <property type="entry name" value="Aminotransferase_I/II_large"/>
</dbReference>
<dbReference type="InterPro" id="IPR015424">
    <property type="entry name" value="PyrdxlP-dep_Trfase"/>
</dbReference>
<comment type="cofactor">
    <cofactor evidence="1">
        <name>pyridoxal 5'-phosphate</name>
        <dbReference type="ChEBI" id="CHEBI:597326"/>
    </cofactor>
</comment>
<evidence type="ECO:0000313" key="7">
    <source>
        <dbReference type="EMBL" id="RCJ04186.1"/>
    </source>
</evidence>
<organism evidence="7 8">
    <name type="scientific">Cupriavidus necator</name>
    <name type="common">Alcaligenes eutrophus</name>
    <name type="synonym">Ralstonia eutropha</name>
    <dbReference type="NCBI Taxonomy" id="106590"/>
    <lineage>
        <taxon>Bacteria</taxon>
        <taxon>Pseudomonadati</taxon>
        <taxon>Pseudomonadota</taxon>
        <taxon>Betaproteobacteria</taxon>
        <taxon>Burkholderiales</taxon>
        <taxon>Burkholderiaceae</taxon>
        <taxon>Cupriavidus</taxon>
    </lineage>
</organism>
<protein>
    <submittedName>
        <fullName evidence="7">Pyridoxal phosphate-dependent aminotransferase</fullName>
    </submittedName>
</protein>
<sequence>MTSSLASSLLRPVPYMGVIHVVHEAVKLGFRNGHPDWCNLGQGQPEIGPMAGAPERLASLQFDVADCAYGPVGGIDALRQAVADDYNRRYRRGKASQYTKDNVAIASGGRLALSRLLATLGEIRLGHVVPDYTAYEDLIAYHRHRFTPVTLPVGPEDGFAIPAQALEGLIAREELDALLWSNPNNPTGAVVRGEALAHYVAAARNTGCWMLLDEFYSHFVFEDGHAPADKPVSAAEFVEDVETDPVVIVDGLTKNHRYPGLRVGWVVGPTEVIDMISRAASAIDGGPPTIVQRLAVQALQRDRADQETSALRQMFARKRRIMLDALTDMGVEIPCPGNGTFYLWGRVHRLPAPLNTADTFFTKGLKRKVMTVPGRFFDVNPGNQRATEHIDASWVRFSFGPPEPNLRMGLERLGDMVNSARRG</sequence>
<dbReference type="SUPFAM" id="SSF53383">
    <property type="entry name" value="PLP-dependent transferases"/>
    <property type="match status" value="1"/>
</dbReference>
<evidence type="ECO:0000313" key="8">
    <source>
        <dbReference type="Proteomes" id="UP000253501"/>
    </source>
</evidence>
<reference evidence="7 8" key="1">
    <citation type="submission" date="2018-04" db="EMBL/GenBank/DDBJ databases">
        <title>Cupriavidus necator CR12 genome sequencing and assembly.</title>
        <authorList>
            <person name="Ben Fekih I."/>
            <person name="Mazhar H.S."/>
            <person name="Bello S.K."/>
            <person name="Rensing C."/>
        </authorList>
    </citation>
    <scope>NUCLEOTIDE SEQUENCE [LARGE SCALE GENOMIC DNA]</scope>
    <source>
        <strain evidence="7 8">CR12</strain>
    </source>
</reference>
<name>A0A367PAW2_CUPNE</name>
<evidence type="ECO:0000256" key="1">
    <source>
        <dbReference type="ARBA" id="ARBA00001933"/>
    </source>
</evidence>
<feature type="domain" description="Aminotransferase class I/classII large" evidence="6">
    <location>
        <begin position="36"/>
        <end position="413"/>
    </location>
</feature>
<dbReference type="Gene3D" id="3.40.640.10">
    <property type="entry name" value="Type I PLP-dependent aspartate aminotransferase-like (Major domain)"/>
    <property type="match status" value="1"/>
</dbReference>
<dbReference type="Pfam" id="PF00155">
    <property type="entry name" value="Aminotran_1_2"/>
    <property type="match status" value="1"/>
</dbReference>
<evidence type="ECO:0000259" key="6">
    <source>
        <dbReference type="Pfam" id="PF00155"/>
    </source>
</evidence>
<dbReference type="GO" id="GO:0008483">
    <property type="term" value="F:transaminase activity"/>
    <property type="evidence" value="ECO:0007669"/>
    <property type="project" value="UniProtKB-KW"/>
</dbReference>
<gene>
    <name evidence="7" type="ORF">DDK22_33400</name>
</gene>
<dbReference type="GO" id="GO:0006520">
    <property type="term" value="P:amino acid metabolic process"/>
    <property type="evidence" value="ECO:0007669"/>
    <property type="project" value="InterPro"/>
</dbReference>
<evidence type="ECO:0000256" key="2">
    <source>
        <dbReference type="ARBA" id="ARBA00007441"/>
    </source>
</evidence>
<comment type="caution">
    <text evidence="7">The sequence shown here is derived from an EMBL/GenBank/DDBJ whole genome shotgun (WGS) entry which is preliminary data.</text>
</comment>
<keyword evidence="4 7" id="KW-0808">Transferase</keyword>
<proteinExistence type="inferred from homology"/>
<comment type="similarity">
    <text evidence="2">Belongs to the class-I pyridoxal-phosphate-dependent aminotransferase family.</text>
</comment>
<keyword evidence="5" id="KW-0663">Pyridoxal phosphate</keyword>
<dbReference type="AlphaFoldDB" id="A0A367PAW2"/>
<evidence type="ECO:0000256" key="4">
    <source>
        <dbReference type="ARBA" id="ARBA00022679"/>
    </source>
</evidence>
<evidence type="ECO:0000256" key="5">
    <source>
        <dbReference type="ARBA" id="ARBA00022898"/>
    </source>
</evidence>
<accession>A0A367PAW2</accession>
<keyword evidence="3 7" id="KW-0032">Aminotransferase</keyword>
<dbReference type="InterPro" id="IPR015421">
    <property type="entry name" value="PyrdxlP-dep_Trfase_major"/>
</dbReference>
<dbReference type="Proteomes" id="UP000253501">
    <property type="component" value="Unassembled WGS sequence"/>
</dbReference>
<dbReference type="InterPro" id="IPR050596">
    <property type="entry name" value="AspAT/PAT-like"/>
</dbReference>